<dbReference type="EMBL" id="CP024785">
    <property type="protein sequence ID" value="AUB37540.1"/>
    <property type="molecule type" value="Genomic_DNA"/>
</dbReference>
<protein>
    <submittedName>
        <fullName evidence="1">Uncharacterized protein</fullName>
    </submittedName>
</protein>
<sequence length="43" mass="4795">MEINTLAESQTANLKFNILLETREDGSAIASILEREYPNASKI</sequence>
<proteinExistence type="predicted"/>
<dbReference type="AlphaFoldDB" id="A0A2K8SQB8"/>
<name>A0A2K8SQB8_9NOSO</name>
<organism evidence="1 2">
    <name type="scientific">Nostoc flagelliforme CCNUN1</name>
    <dbReference type="NCBI Taxonomy" id="2038116"/>
    <lineage>
        <taxon>Bacteria</taxon>
        <taxon>Bacillati</taxon>
        <taxon>Cyanobacteriota</taxon>
        <taxon>Cyanophyceae</taxon>
        <taxon>Nostocales</taxon>
        <taxon>Nostocaceae</taxon>
        <taxon>Nostoc</taxon>
    </lineage>
</organism>
<gene>
    <name evidence="1" type="ORF">COO91_03485</name>
</gene>
<reference evidence="1 2" key="1">
    <citation type="submission" date="2017-11" db="EMBL/GenBank/DDBJ databases">
        <title>Complete genome of a free-living desiccation-tolerant cyanobacterium and its photosynthetic adaptation to extreme terrestrial habitat.</title>
        <authorList>
            <person name="Shang J."/>
        </authorList>
    </citation>
    <scope>NUCLEOTIDE SEQUENCE [LARGE SCALE GENOMIC DNA]</scope>
    <source>
        <strain evidence="1 2">CCNUN1</strain>
    </source>
</reference>
<evidence type="ECO:0000313" key="1">
    <source>
        <dbReference type="EMBL" id="AUB37540.1"/>
    </source>
</evidence>
<accession>A0A2K8SQB8</accession>
<keyword evidence="2" id="KW-1185">Reference proteome</keyword>
<dbReference type="Proteomes" id="UP000232003">
    <property type="component" value="Chromosome"/>
</dbReference>
<dbReference type="RefSeq" id="WP_263983749.1">
    <property type="nucleotide sequence ID" value="NZ_CP024785.1"/>
</dbReference>
<dbReference type="KEGG" id="nfl:COO91_03485"/>
<evidence type="ECO:0000313" key="2">
    <source>
        <dbReference type="Proteomes" id="UP000232003"/>
    </source>
</evidence>